<dbReference type="GeneID" id="25145186"/>
<dbReference type="EMBL" id="CP007055">
    <property type="protein sequence ID" value="AHG00967.1"/>
    <property type="molecule type" value="Genomic_DNA"/>
</dbReference>
<evidence type="ECO:0000256" key="1">
    <source>
        <dbReference type="SAM" id="MobiDB-lite"/>
    </source>
</evidence>
<dbReference type="KEGG" id="hlr:HALLA_12100"/>
<evidence type="ECO:0000313" key="4">
    <source>
        <dbReference type="Proteomes" id="UP000019024"/>
    </source>
</evidence>
<feature type="region of interest" description="Disordered" evidence="1">
    <location>
        <begin position="1"/>
        <end position="20"/>
    </location>
</feature>
<dbReference type="eggNOG" id="ENOG502N62M">
    <property type="taxonomic scope" value="Archaea"/>
</dbReference>
<protein>
    <submittedName>
        <fullName evidence="2">Uncharacterized protein</fullName>
    </submittedName>
</protein>
<dbReference type="EMBL" id="CP007055">
    <property type="protein sequence ID" value="AHG00918.1"/>
    <property type="molecule type" value="Genomic_DNA"/>
</dbReference>
<reference evidence="2 4" key="1">
    <citation type="submission" date="2014-01" db="EMBL/GenBank/DDBJ databases">
        <authorList>
            <consortium name="DOE Joint Genome Institute"/>
            <person name="Anderson I."/>
            <person name="Huntemann M."/>
            <person name="Han J."/>
            <person name="Chen A."/>
            <person name="Kyrpides N."/>
            <person name="Mavromatis K."/>
            <person name="Markowitz V."/>
            <person name="Palaniappan K."/>
            <person name="Ivanova N."/>
            <person name="Schaumberg A."/>
            <person name="Pati A."/>
            <person name="Liolios K."/>
            <person name="Nordberg H.P."/>
            <person name="Cantor M.N."/>
            <person name="Hua S.X."/>
            <person name="Woyke T."/>
        </authorList>
    </citation>
    <scope>NUCLEOTIDE SEQUENCE [LARGE SCALE GENOMIC DNA]</scope>
    <source>
        <strain evidence="2 4">XH-48</strain>
    </source>
</reference>
<sequence>MPGHTLFPSITPDTDDTDDVDPVAKLADANYQTAISKITAGDVDDLLDDLEEVDDRSSVQNAIEDRREALAGRDDE</sequence>
<proteinExistence type="predicted"/>
<keyword evidence="4" id="KW-1185">Reference proteome</keyword>
<dbReference type="KEGG" id="hlr:HALLA_11800"/>
<dbReference type="HOGENOM" id="CLU_2645746_0_0_2"/>
<dbReference type="STRING" id="797299.HALLA_11800"/>
<feature type="compositionally biased region" description="Basic and acidic residues" evidence="1">
    <location>
        <begin position="63"/>
        <end position="76"/>
    </location>
</feature>
<dbReference type="Proteomes" id="UP000019024">
    <property type="component" value="Chromosome"/>
</dbReference>
<dbReference type="AlphaFoldDB" id="W0JV52"/>
<dbReference type="RefSeq" id="WP_049952648.1">
    <property type="nucleotide sequence ID" value="NZ_CP007055.1"/>
</dbReference>
<gene>
    <name evidence="2" type="ORF">HALLA_11800</name>
    <name evidence="3" type="ORF">HALLA_12100</name>
</gene>
<accession>W0JV52</accession>
<feature type="region of interest" description="Disordered" evidence="1">
    <location>
        <begin position="55"/>
        <end position="76"/>
    </location>
</feature>
<evidence type="ECO:0000313" key="3">
    <source>
        <dbReference type="EMBL" id="AHG00967.1"/>
    </source>
</evidence>
<organism evidence="2 4">
    <name type="scientific">Halostagnicola larsenii XH-48</name>
    <dbReference type="NCBI Taxonomy" id="797299"/>
    <lineage>
        <taxon>Archaea</taxon>
        <taxon>Methanobacteriati</taxon>
        <taxon>Methanobacteriota</taxon>
        <taxon>Stenosarchaea group</taxon>
        <taxon>Halobacteria</taxon>
        <taxon>Halobacteriales</taxon>
        <taxon>Natrialbaceae</taxon>
        <taxon>Halostagnicola</taxon>
    </lineage>
</organism>
<name>W0JV52_9EURY</name>
<evidence type="ECO:0000313" key="2">
    <source>
        <dbReference type="EMBL" id="AHG00918.1"/>
    </source>
</evidence>